<dbReference type="Proteomes" id="UP001230156">
    <property type="component" value="Unassembled WGS sequence"/>
</dbReference>
<organism evidence="3 4">
    <name type="scientific">Dongia sedimenti</name>
    <dbReference type="NCBI Taxonomy" id="3064282"/>
    <lineage>
        <taxon>Bacteria</taxon>
        <taxon>Pseudomonadati</taxon>
        <taxon>Pseudomonadota</taxon>
        <taxon>Alphaproteobacteria</taxon>
        <taxon>Rhodospirillales</taxon>
        <taxon>Dongiaceae</taxon>
        <taxon>Dongia</taxon>
    </lineage>
</organism>
<name>A0ABU0YU94_9PROT</name>
<dbReference type="Gene3D" id="3.40.50.1820">
    <property type="entry name" value="alpha/beta hydrolase"/>
    <property type="match status" value="1"/>
</dbReference>
<dbReference type="SUPFAM" id="SSF53474">
    <property type="entry name" value="alpha/beta-Hydrolases"/>
    <property type="match status" value="1"/>
</dbReference>
<dbReference type="RefSeq" id="WP_379959713.1">
    <property type="nucleotide sequence ID" value="NZ_JAUYVI010000007.1"/>
</dbReference>
<dbReference type="InterPro" id="IPR050300">
    <property type="entry name" value="GDXG_lipolytic_enzyme"/>
</dbReference>
<dbReference type="PANTHER" id="PTHR48081">
    <property type="entry name" value="AB HYDROLASE SUPERFAMILY PROTEIN C4A8.06C"/>
    <property type="match status" value="1"/>
</dbReference>
<keyword evidence="1 3" id="KW-0378">Hydrolase</keyword>
<evidence type="ECO:0000259" key="2">
    <source>
        <dbReference type="Pfam" id="PF07859"/>
    </source>
</evidence>
<evidence type="ECO:0000313" key="3">
    <source>
        <dbReference type="EMBL" id="MDQ7250433.1"/>
    </source>
</evidence>
<evidence type="ECO:0000256" key="1">
    <source>
        <dbReference type="ARBA" id="ARBA00022801"/>
    </source>
</evidence>
<dbReference type="Pfam" id="PF07859">
    <property type="entry name" value="Abhydrolase_3"/>
    <property type="match status" value="1"/>
</dbReference>
<dbReference type="PANTHER" id="PTHR48081:SF8">
    <property type="entry name" value="ALPHA_BETA HYDROLASE FOLD-3 DOMAIN-CONTAINING PROTEIN-RELATED"/>
    <property type="match status" value="1"/>
</dbReference>
<feature type="domain" description="Alpha/beta hydrolase fold-3" evidence="2">
    <location>
        <begin position="97"/>
        <end position="296"/>
    </location>
</feature>
<keyword evidence="4" id="KW-1185">Reference proteome</keyword>
<dbReference type="InterPro" id="IPR029058">
    <property type="entry name" value="AB_hydrolase_fold"/>
</dbReference>
<evidence type="ECO:0000313" key="4">
    <source>
        <dbReference type="Proteomes" id="UP001230156"/>
    </source>
</evidence>
<dbReference type="InterPro" id="IPR013094">
    <property type="entry name" value="AB_hydrolase_3"/>
</dbReference>
<proteinExistence type="predicted"/>
<comment type="caution">
    <text evidence="3">The sequence shown here is derived from an EMBL/GenBank/DDBJ whole genome shotgun (WGS) entry which is preliminary data.</text>
</comment>
<dbReference type="EMBL" id="JAUYVI010000007">
    <property type="protein sequence ID" value="MDQ7250433.1"/>
    <property type="molecule type" value="Genomic_DNA"/>
</dbReference>
<protein>
    <submittedName>
        <fullName evidence="3">Alpha/beta hydrolase</fullName>
    </submittedName>
</protein>
<reference evidence="4" key="1">
    <citation type="submission" date="2023-08" db="EMBL/GenBank/DDBJ databases">
        <title>Rhodospirillaceae gen. nov., a novel taxon isolated from the Yangtze River Yuezi River estuary sludge.</title>
        <authorList>
            <person name="Ruan L."/>
        </authorList>
    </citation>
    <scope>NUCLEOTIDE SEQUENCE [LARGE SCALE GENOMIC DNA]</scope>
    <source>
        <strain evidence="4">R-7</strain>
    </source>
</reference>
<dbReference type="GO" id="GO:0016787">
    <property type="term" value="F:hydrolase activity"/>
    <property type="evidence" value="ECO:0007669"/>
    <property type="project" value="UniProtKB-KW"/>
</dbReference>
<sequence length="326" mass="35371">MPKSSTSRSEAGSLGAYDKRLDPEIRAFVARSSAWYPPETLTLPLERQRAIYSTMCQAFHCGTPAGVGSTDGAIDLQDRSLCIRRYSLAGHQPEATILYYHGGGFVLGGLDSHDDVCAALCDGTGYEVISVDYRLAPEHRHPAQFEDACALFDWAAQTLDRPLLLCGESAGGNLAAAVAHARRHHVRATIGQVLIYPSLAGRNEGRSYREHAEAPMLAACAMDDYRRHRFGDVPPSNDPTAAPLDDTDFSGLPPTVIVTAECDPLSSDGEAYRDRIRAAGGKAHWDEAIGLVHSFMRARKSSTRAQSACDRIVAALAALGRRDWPY</sequence>
<accession>A0ABU0YU94</accession>
<gene>
    <name evidence="3" type="ORF">Q8A70_22275</name>
</gene>